<dbReference type="InterPro" id="IPR027396">
    <property type="entry name" value="DsrEFH-like"/>
</dbReference>
<proteinExistence type="predicted"/>
<protein>
    <submittedName>
        <fullName evidence="1">Uncharacterized protein</fullName>
    </submittedName>
</protein>
<dbReference type="Gene3D" id="3.40.1260.10">
    <property type="entry name" value="DsrEFH-like"/>
    <property type="match status" value="1"/>
</dbReference>
<dbReference type="SUPFAM" id="SSF75169">
    <property type="entry name" value="DsrEFH-like"/>
    <property type="match status" value="1"/>
</dbReference>
<accession>K9GYI4</accession>
<evidence type="ECO:0000313" key="2">
    <source>
        <dbReference type="Proteomes" id="UP000009881"/>
    </source>
</evidence>
<dbReference type="Proteomes" id="UP000009881">
    <property type="component" value="Unassembled WGS sequence"/>
</dbReference>
<dbReference type="AlphaFoldDB" id="K9GYI4"/>
<name>K9GYI4_9PROT</name>
<dbReference type="Pfam" id="PF02635">
    <property type="entry name" value="DsrE"/>
    <property type="match status" value="1"/>
</dbReference>
<gene>
    <name evidence="1" type="ORF">C882_4296</name>
</gene>
<dbReference type="STRING" id="1238182.C882_4296"/>
<dbReference type="eggNOG" id="COG1553">
    <property type="taxonomic scope" value="Bacteria"/>
</dbReference>
<dbReference type="InterPro" id="IPR003787">
    <property type="entry name" value="Sulphur_relay_DsrE/F-like"/>
</dbReference>
<evidence type="ECO:0000313" key="1">
    <source>
        <dbReference type="EMBL" id="EKV30337.1"/>
    </source>
</evidence>
<reference evidence="1 2" key="1">
    <citation type="journal article" date="2013" name="Genome Announc.">
        <title>Draft Genome Sequence of an Alphaproteobacterium, Caenispirillum salinarum AK4(T), Isolated from a Solar Saltern.</title>
        <authorList>
            <person name="Khatri I."/>
            <person name="Singh A."/>
            <person name="Korpole S."/>
            <person name="Pinnaka A.K."/>
            <person name="Subramanian S."/>
        </authorList>
    </citation>
    <scope>NUCLEOTIDE SEQUENCE [LARGE SCALE GENOMIC DNA]</scope>
    <source>
        <strain evidence="1 2">AK4</strain>
    </source>
</reference>
<organism evidence="1 2">
    <name type="scientific">Caenispirillum salinarum AK4</name>
    <dbReference type="NCBI Taxonomy" id="1238182"/>
    <lineage>
        <taxon>Bacteria</taxon>
        <taxon>Pseudomonadati</taxon>
        <taxon>Pseudomonadota</taxon>
        <taxon>Alphaproteobacteria</taxon>
        <taxon>Rhodospirillales</taxon>
        <taxon>Novispirillaceae</taxon>
        <taxon>Caenispirillum</taxon>
    </lineage>
</organism>
<dbReference type="EMBL" id="ANHY01000008">
    <property type="protein sequence ID" value="EKV30337.1"/>
    <property type="molecule type" value="Genomic_DNA"/>
</dbReference>
<sequence length="124" mass="12756">MIRFTDFVAVARATPADARALGLAATAAVAAQARGASASLVLVVEAAAFALPGSLEDVDPGPPFRPLPELLDELRASGGQVCVSAVCLVKEDIAPDRVAEGVTIITVDEMVDLLMRAKGTLQLT</sequence>
<dbReference type="RefSeq" id="WP_009540404.1">
    <property type="nucleotide sequence ID" value="NZ_ANHY01000008.1"/>
</dbReference>
<comment type="caution">
    <text evidence="1">The sequence shown here is derived from an EMBL/GenBank/DDBJ whole genome shotgun (WGS) entry which is preliminary data.</text>
</comment>
<keyword evidence="2" id="KW-1185">Reference proteome</keyword>
<dbReference type="OrthoDB" id="274802at2"/>